<reference evidence="2 3" key="1">
    <citation type="submission" date="2019-07" db="EMBL/GenBank/DDBJ databases">
        <title>Whole genome shotgun sequence of Cyclobacterium qasimii NBRC 106168.</title>
        <authorList>
            <person name="Hosoyama A."/>
            <person name="Uohara A."/>
            <person name="Ohji S."/>
            <person name="Ichikawa N."/>
        </authorList>
    </citation>
    <scope>NUCLEOTIDE SEQUENCE [LARGE SCALE GENOMIC DNA]</scope>
    <source>
        <strain evidence="2 3">NBRC 106168</strain>
    </source>
</reference>
<dbReference type="InterPro" id="IPR052701">
    <property type="entry name" value="GAG_Ulvan_Degrading_Sulfatases"/>
</dbReference>
<dbReference type="PANTHER" id="PTHR43751:SF3">
    <property type="entry name" value="SULFATASE N-TERMINAL DOMAIN-CONTAINING PROTEIN"/>
    <property type="match status" value="1"/>
</dbReference>
<dbReference type="Pfam" id="PF00884">
    <property type="entry name" value="Sulfatase"/>
    <property type="match status" value="1"/>
</dbReference>
<dbReference type="EMBL" id="BJYV01000001">
    <property type="protein sequence ID" value="GEO19515.1"/>
    <property type="molecule type" value="Genomic_DNA"/>
</dbReference>
<evidence type="ECO:0000313" key="3">
    <source>
        <dbReference type="Proteomes" id="UP000321301"/>
    </source>
</evidence>
<dbReference type="Gene3D" id="3.30.1120.10">
    <property type="match status" value="1"/>
</dbReference>
<accession>A0A512C5N2</accession>
<dbReference type="PANTHER" id="PTHR43751">
    <property type="entry name" value="SULFATASE"/>
    <property type="match status" value="1"/>
</dbReference>
<dbReference type="SUPFAM" id="SSF53649">
    <property type="entry name" value="Alkaline phosphatase-like"/>
    <property type="match status" value="1"/>
</dbReference>
<dbReference type="PROSITE" id="PS51257">
    <property type="entry name" value="PROKAR_LIPOPROTEIN"/>
    <property type="match status" value="1"/>
</dbReference>
<organism evidence="2 3">
    <name type="scientific">Cyclobacterium qasimii</name>
    <dbReference type="NCBI Taxonomy" id="1350429"/>
    <lineage>
        <taxon>Bacteria</taxon>
        <taxon>Pseudomonadati</taxon>
        <taxon>Bacteroidota</taxon>
        <taxon>Cytophagia</taxon>
        <taxon>Cytophagales</taxon>
        <taxon>Cyclobacteriaceae</taxon>
        <taxon>Cyclobacterium</taxon>
    </lineage>
</organism>
<dbReference type="InterPro" id="IPR017850">
    <property type="entry name" value="Alkaline_phosphatase_core_sf"/>
</dbReference>
<dbReference type="AlphaFoldDB" id="A0A512C5N2"/>
<feature type="domain" description="Sulfatase N-terminal" evidence="1">
    <location>
        <begin position="47"/>
        <end position="401"/>
    </location>
</feature>
<dbReference type="Proteomes" id="UP000321301">
    <property type="component" value="Unassembled WGS sequence"/>
</dbReference>
<gene>
    <name evidence="2" type="ORF">CQA01_00490</name>
</gene>
<dbReference type="CDD" id="cd16145">
    <property type="entry name" value="ARS_like"/>
    <property type="match status" value="1"/>
</dbReference>
<sequence length="513" mass="57057">MKTINPKSKMTIKNNSLTNWTLFSALFIMVAASCTNSQEKEESIEKPNIIYILADDLGYGDLSFLGQTKFKTPNIDKLAAQGMVFTQHYSGSTVCAPSRSALMTGLHTGHTQVRGNRGLNGGQFPLKEGTQTLASILKKAGYTTGAFGKWGLGYPGSEGAPLNQGFDVFYGFNSQTIAHNYYPRELWDNDKIVTLEGNQGTDEGQYAPYLIQEKRLAFIENNKDTNFFLFAPTIIPHAELFAPEEYMEKFLTKTNPEPPYQYESKLGPETNYEGTDDPEHPRYKMGGYGSQPYPHAAFAAMVTLLDDHVGQIVSKLEELAILDNTVIIFTSDNGPHLEGGADPDFFNSNGPFQGYKRDLLEGGIHVPMILSWPAQVEKGSQTDHISAFWDILPTFSEIVGVGTEGALDGLSFLPTLLGKEEQATHSHLYWEFHEKGGKQAVRKGKWKGIKLDVFKGNETIQLYDLEQDPGETKDLAADFPEVVEELKGLMQSSRTEDAEWPFEETIEKNVKNN</sequence>
<comment type="caution">
    <text evidence="2">The sequence shown here is derived from an EMBL/GenBank/DDBJ whole genome shotgun (WGS) entry which is preliminary data.</text>
</comment>
<keyword evidence="3" id="KW-1185">Reference proteome</keyword>
<evidence type="ECO:0000313" key="2">
    <source>
        <dbReference type="EMBL" id="GEO19515.1"/>
    </source>
</evidence>
<evidence type="ECO:0000259" key="1">
    <source>
        <dbReference type="Pfam" id="PF00884"/>
    </source>
</evidence>
<protein>
    <submittedName>
        <fullName evidence="2">Arylsulfatase</fullName>
    </submittedName>
</protein>
<dbReference type="Gene3D" id="3.40.720.10">
    <property type="entry name" value="Alkaline Phosphatase, subunit A"/>
    <property type="match status" value="1"/>
</dbReference>
<dbReference type="InterPro" id="IPR000917">
    <property type="entry name" value="Sulfatase_N"/>
</dbReference>
<name>A0A512C5N2_9BACT</name>
<proteinExistence type="predicted"/>